<feature type="domain" description="Heparin-sulfate lyase N-terminal" evidence="6">
    <location>
        <begin position="64"/>
        <end position="259"/>
    </location>
</feature>
<comment type="subcellular location">
    <subcellularLocation>
        <location evidence="1">Periplasm</location>
    </subcellularLocation>
</comment>
<evidence type="ECO:0000256" key="4">
    <source>
        <dbReference type="ARBA" id="ARBA00023239"/>
    </source>
</evidence>
<comment type="caution">
    <text evidence="7">The sequence shown here is derived from an EMBL/GenBank/DDBJ whole genome shotgun (WGS) entry which is preliminary data.</text>
</comment>
<organism evidence="7">
    <name type="scientific">bioreactor metagenome</name>
    <dbReference type="NCBI Taxonomy" id="1076179"/>
    <lineage>
        <taxon>unclassified sequences</taxon>
        <taxon>metagenomes</taxon>
        <taxon>ecological metagenomes</taxon>
    </lineage>
</organism>
<evidence type="ECO:0000313" key="7">
    <source>
        <dbReference type="EMBL" id="MPM08765.1"/>
    </source>
</evidence>
<dbReference type="SUPFAM" id="SSF48230">
    <property type="entry name" value="Chondroitin AC/alginate lyase"/>
    <property type="match status" value="1"/>
</dbReference>
<dbReference type="Gene3D" id="1.50.10.100">
    <property type="entry name" value="Chondroitin AC/alginate lyase"/>
    <property type="match status" value="1"/>
</dbReference>
<dbReference type="InterPro" id="IPR012480">
    <property type="entry name" value="Hepar_II_III_C"/>
</dbReference>
<dbReference type="AlphaFoldDB" id="A0A644WXX8"/>
<dbReference type="PANTHER" id="PTHR39210">
    <property type="entry name" value="HEPARIN-SULFATE LYASE"/>
    <property type="match status" value="1"/>
</dbReference>
<accession>A0A644WXX8</accession>
<evidence type="ECO:0000256" key="1">
    <source>
        <dbReference type="ARBA" id="ARBA00004418"/>
    </source>
</evidence>
<keyword evidence="3" id="KW-0574">Periplasm</keyword>
<dbReference type="InterPro" id="IPR008929">
    <property type="entry name" value="Chondroitin_lyas"/>
</dbReference>
<dbReference type="PANTHER" id="PTHR39210:SF1">
    <property type="entry name" value="HEPARIN-SULFATE LYASE"/>
    <property type="match status" value="1"/>
</dbReference>
<sequence length="662" mass="77658">MITFDLVNRYSSEFLKGTWEEKVKSNCSKEIKRARFQGNLLCENIIIYNDPMDMESTSIPYIFDGVNWNKSLNGDPEWIFMLSRHGFMIDLAVAYRLTKDRRYLLKWKDYLFSFITHNGIPSENNKDSWRNIDTGIRLSNWMRSLIYLGRDLVLSTEELKLFEESLKVHLNYLYEEYKPKQLLSNWGVLLVTGILSVSILFPELVDEDHKNWAWNLLSDQIEIQFYKDGIQWEQSPLYHHEVVLSIAYVIMHAEYTKQEMKVNIREKLKPLIYASQYYVKHNNKLLSLHDSDGVDFSYVYSIYRCLGLTSEKVYNNEKGILFVGKKYDKMSNFNYEENENINGCFKQKDSGFLAYKDKKHLITMFNGRHGSGHGHASLGSVTISLNKEDLIGDPGRFTYQQDSVIRSSLKRQWMHNTVDVDNKEGFIINGAWSYDEIQDPISNNYVQDGNYIVLESSWVGKSINKLKNKKDIQGEELYIIKRTVFIQSEMNIVIIFTNIEYPGKHKWRSIYNIEPTAKCINGEKYIMKTNKRNFAADVLYGEKFKHSKSIFSNKYNQLCNNDKLISEEFFTDRGNKVEAFYEYDLLSVRKVNVHQNGSNSSADKDKIIGFEIKINDTNKKFSVYYCAYDTFKGDKLYISENNHSIYGKLTVFDEKNRRIKLL</sequence>
<dbReference type="Pfam" id="PF07940">
    <property type="entry name" value="Hepar_II_III_C"/>
    <property type="match status" value="1"/>
</dbReference>
<feature type="domain" description="Heparinase II/III-like C-terminal" evidence="5">
    <location>
        <begin position="348"/>
        <end position="526"/>
    </location>
</feature>
<keyword evidence="4" id="KW-0456">Lyase</keyword>
<dbReference type="Pfam" id="PF16889">
    <property type="entry name" value="Hepar_II_III_N"/>
    <property type="match status" value="1"/>
</dbReference>
<evidence type="ECO:0000259" key="6">
    <source>
        <dbReference type="Pfam" id="PF16889"/>
    </source>
</evidence>
<dbReference type="EMBL" id="VSSQ01001487">
    <property type="protein sequence ID" value="MPM08765.1"/>
    <property type="molecule type" value="Genomic_DNA"/>
</dbReference>
<dbReference type="GO" id="GO:0042597">
    <property type="term" value="C:periplasmic space"/>
    <property type="evidence" value="ECO:0007669"/>
    <property type="project" value="UniProtKB-SubCell"/>
</dbReference>
<dbReference type="InterPro" id="IPR031680">
    <property type="entry name" value="Hepar_II_III_N"/>
</dbReference>
<evidence type="ECO:0000256" key="3">
    <source>
        <dbReference type="ARBA" id="ARBA00022764"/>
    </source>
</evidence>
<evidence type="ECO:0000259" key="5">
    <source>
        <dbReference type="Pfam" id="PF07940"/>
    </source>
</evidence>
<dbReference type="Gene3D" id="2.70.98.70">
    <property type="match status" value="1"/>
</dbReference>
<name>A0A644WXX8_9ZZZZ</name>
<dbReference type="GO" id="GO:0016829">
    <property type="term" value="F:lyase activity"/>
    <property type="evidence" value="ECO:0007669"/>
    <property type="project" value="UniProtKB-KW"/>
</dbReference>
<proteinExistence type="predicted"/>
<reference evidence="7" key="1">
    <citation type="submission" date="2019-08" db="EMBL/GenBank/DDBJ databases">
        <authorList>
            <person name="Kucharzyk K."/>
            <person name="Murdoch R.W."/>
            <person name="Higgins S."/>
            <person name="Loffler F."/>
        </authorList>
    </citation>
    <scope>NUCLEOTIDE SEQUENCE</scope>
</reference>
<protein>
    <submittedName>
        <fullName evidence="7">Uncharacterized protein</fullName>
    </submittedName>
</protein>
<keyword evidence="2" id="KW-0732">Signal</keyword>
<evidence type="ECO:0000256" key="2">
    <source>
        <dbReference type="ARBA" id="ARBA00022729"/>
    </source>
</evidence>
<gene>
    <name evidence="7" type="ORF">SDC9_55081</name>
</gene>